<dbReference type="EMBL" id="HBGG01018682">
    <property type="protein sequence ID" value="CAD9207401.1"/>
    <property type="molecule type" value="Transcribed_RNA"/>
</dbReference>
<keyword evidence="5" id="KW-0677">Repeat</keyword>
<dbReference type="PANTHER" id="PTHR45683">
    <property type="entry name" value="MITOCHONDRIAL NICOTINAMIDE ADENINE DINUCLEOTIDE TRANSPORTER 1-RELATED-RELATED"/>
    <property type="match status" value="1"/>
</dbReference>
<gene>
    <name evidence="10" type="ORF">TCHU04912_LOCUS9637</name>
</gene>
<name>A0A7S1X479_9CHLO</name>
<dbReference type="InterPro" id="IPR018108">
    <property type="entry name" value="MCP_transmembrane"/>
</dbReference>
<reference evidence="10" key="1">
    <citation type="submission" date="2021-01" db="EMBL/GenBank/DDBJ databases">
        <authorList>
            <person name="Corre E."/>
            <person name="Pelletier E."/>
            <person name="Niang G."/>
            <person name="Scheremetjew M."/>
            <person name="Finn R."/>
            <person name="Kale V."/>
            <person name="Holt S."/>
            <person name="Cochrane G."/>
            <person name="Meng A."/>
            <person name="Brown T."/>
            <person name="Cohen L."/>
        </authorList>
    </citation>
    <scope>NUCLEOTIDE SEQUENCE</scope>
    <source>
        <strain evidence="10">PLY429</strain>
    </source>
</reference>
<comment type="subcellular location">
    <subcellularLocation>
        <location evidence="1">Membrane</location>
        <topology evidence="1">Multi-pass membrane protein</topology>
    </subcellularLocation>
</comment>
<proteinExistence type="inferred from homology"/>
<evidence type="ECO:0000256" key="1">
    <source>
        <dbReference type="ARBA" id="ARBA00004141"/>
    </source>
</evidence>
<organism evidence="10">
    <name type="scientific">Tetraselmis chuii</name>
    <dbReference type="NCBI Taxonomy" id="63592"/>
    <lineage>
        <taxon>Eukaryota</taxon>
        <taxon>Viridiplantae</taxon>
        <taxon>Chlorophyta</taxon>
        <taxon>core chlorophytes</taxon>
        <taxon>Chlorodendrophyceae</taxon>
        <taxon>Chlorodendrales</taxon>
        <taxon>Chlorodendraceae</taxon>
        <taxon>Tetraselmis</taxon>
    </lineage>
</organism>
<dbReference type="SUPFAM" id="SSF103506">
    <property type="entry name" value="Mitochondrial carrier"/>
    <property type="match status" value="1"/>
</dbReference>
<dbReference type="GO" id="GO:0006862">
    <property type="term" value="P:nucleotide transport"/>
    <property type="evidence" value="ECO:0007669"/>
    <property type="project" value="InterPro"/>
</dbReference>
<dbReference type="PROSITE" id="PS50920">
    <property type="entry name" value="SOLCAR"/>
    <property type="match status" value="3"/>
</dbReference>
<evidence type="ECO:0000256" key="9">
    <source>
        <dbReference type="RuleBase" id="RU000488"/>
    </source>
</evidence>
<evidence type="ECO:0000256" key="5">
    <source>
        <dbReference type="ARBA" id="ARBA00022737"/>
    </source>
</evidence>
<protein>
    <submittedName>
        <fullName evidence="10">Uncharacterized protein</fullName>
    </submittedName>
</protein>
<comment type="similarity">
    <text evidence="2 9">Belongs to the mitochondrial carrier (TC 2.A.29) family.</text>
</comment>
<accession>A0A7S1X479</accession>
<keyword evidence="7 8" id="KW-0472">Membrane</keyword>
<evidence type="ECO:0000256" key="6">
    <source>
        <dbReference type="ARBA" id="ARBA00022989"/>
    </source>
</evidence>
<evidence type="ECO:0000256" key="3">
    <source>
        <dbReference type="ARBA" id="ARBA00022448"/>
    </source>
</evidence>
<dbReference type="AlphaFoldDB" id="A0A7S1X479"/>
<feature type="repeat" description="Solcar" evidence="8">
    <location>
        <begin position="3"/>
        <end position="97"/>
    </location>
</feature>
<dbReference type="InterPro" id="IPR023395">
    <property type="entry name" value="MCP_dom_sf"/>
</dbReference>
<evidence type="ECO:0000313" key="10">
    <source>
        <dbReference type="EMBL" id="CAD9207401.1"/>
    </source>
</evidence>
<keyword evidence="3 9" id="KW-0813">Transport</keyword>
<keyword evidence="4 8" id="KW-0812">Transmembrane</keyword>
<dbReference type="Gene3D" id="1.50.40.10">
    <property type="entry name" value="Mitochondrial carrier domain"/>
    <property type="match status" value="1"/>
</dbReference>
<evidence type="ECO:0000256" key="7">
    <source>
        <dbReference type="ARBA" id="ARBA00023136"/>
    </source>
</evidence>
<evidence type="ECO:0000256" key="8">
    <source>
        <dbReference type="PROSITE-ProRule" id="PRU00282"/>
    </source>
</evidence>
<dbReference type="GO" id="GO:0055085">
    <property type="term" value="P:transmembrane transport"/>
    <property type="evidence" value="ECO:0007669"/>
    <property type="project" value="InterPro"/>
</dbReference>
<dbReference type="GO" id="GO:0016020">
    <property type="term" value="C:membrane"/>
    <property type="evidence" value="ECO:0007669"/>
    <property type="project" value="UniProtKB-SubCell"/>
</dbReference>
<feature type="repeat" description="Solcar" evidence="8">
    <location>
        <begin position="115"/>
        <end position="200"/>
    </location>
</feature>
<sequence>MSSDAAVEGVVGAASAMFACAATYPLMTICTQQAVRSKGAKVSEEDDKEDLSAYGTAVQITRSGGLKGLYRGIRPALLGTGASQGVYFYLYSLCRKAAENLQGGSALQGSAGSDIGIVASLLVASAAGCGNVLLTNPFWVLVTRMQTSKVQQHHTGARKVAKEIYQEGGILSFWKGVVPTLLMVANPTVQYMIYEWLRARLAESKAQGKLKAKSPNYTAGEVFVMSAIAKLGATVVTYPMQLVKSRLQATGEGSLATRKYRGTLDAVQKIFEAEGMPGFYHGFRAKIFQSVLAAALLFVVKEKLTAGVRTAMARPQRAVQ</sequence>
<dbReference type="Pfam" id="PF00153">
    <property type="entry name" value="Mito_carr"/>
    <property type="match status" value="3"/>
</dbReference>
<feature type="repeat" description="Solcar" evidence="8">
    <location>
        <begin position="217"/>
        <end position="307"/>
    </location>
</feature>
<evidence type="ECO:0000256" key="4">
    <source>
        <dbReference type="ARBA" id="ARBA00022692"/>
    </source>
</evidence>
<keyword evidence="6" id="KW-1133">Transmembrane helix</keyword>
<evidence type="ECO:0000256" key="2">
    <source>
        <dbReference type="ARBA" id="ARBA00006375"/>
    </source>
</evidence>
<dbReference type="InterPro" id="IPR044712">
    <property type="entry name" value="SLC25A32-like"/>
</dbReference>